<proteinExistence type="inferred from homology"/>
<comment type="caution">
    <text evidence="3">The sequence shown here is derived from an EMBL/GenBank/DDBJ whole genome shotgun (WGS) entry which is preliminary data.</text>
</comment>
<dbReference type="InterPro" id="IPR036388">
    <property type="entry name" value="WH-like_DNA-bd_sf"/>
</dbReference>
<dbReference type="SUPFAM" id="SSF46785">
    <property type="entry name" value="Winged helix' DNA-binding domain"/>
    <property type="match status" value="1"/>
</dbReference>
<name>A0A9W6HJW5_9MICO</name>
<dbReference type="GO" id="GO:0003700">
    <property type="term" value="F:DNA-binding transcription factor activity"/>
    <property type="evidence" value="ECO:0007669"/>
    <property type="project" value="InterPro"/>
</dbReference>
<keyword evidence="4" id="KW-1185">Reference proteome</keyword>
<dbReference type="InterPro" id="IPR036390">
    <property type="entry name" value="WH_DNA-bd_sf"/>
</dbReference>
<accession>A0A9W6HJW5</accession>
<dbReference type="InterPro" id="IPR000600">
    <property type="entry name" value="ROK"/>
</dbReference>
<evidence type="ECO:0000313" key="3">
    <source>
        <dbReference type="EMBL" id="GLJ94114.1"/>
    </source>
</evidence>
<reference evidence="3" key="2">
    <citation type="submission" date="2023-01" db="EMBL/GenBank/DDBJ databases">
        <authorList>
            <person name="Sun Q."/>
            <person name="Evtushenko L."/>
        </authorList>
    </citation>
    <scope>NUCLEOTIDE SEQUENCE</scope>
    <source>
        <strain evidence="3">VKM Ac-1940</strain>
    </source>
</reference>
<organism evidence="3 4">
    <name type="scientific">Microbacterium dextranolyticum</name>
    <dbReference type="NCBI Taxonomy" id="36806"/>
    <lineage>
        <taxon>Bacteria</taxon>
        <taxon>Bacillati</taxon>
        <taxon>Actinomycetota</taxon>
        <taxon>Actinomycetes</taxon>
        <taxon>Micrococcales</taxon>
        <taxon>Microbacteriaceae</taxon>
        <taxon>Microbacterium</taxon>
    </lineage>
</organism>
<comment type="similarity">
    <text evidence="1">Belongs to the ROK (NagC/XylR) family.</text>
</comment>
<reference evidence="3" key="1">
    <citation type="journal article" date="2014" name="Int. J. Syst. Evol. Microbiol.">
        <title>Complete genome sequence of Corynebacterium casei LMG S-19264T (=DSM 44701T), isolated from a smear-ripened cheese.</title>
        <authorList>
            <consortium name="US DOE Joint Genome Institute (JGI-PGF)"/>
            <person name="Walter F."/>
            <person name="Albersmeier A."/>
            <person name="Kalinowski J."/>
            <person name="Ruckert C."/>
        </authorList>
    </citation>
    <scope>NUCLEOTIDE SEQUENCE</scope>
    <source>
        <strain evidence="3">VKM Ac-1940</strain>
    </source>
</reference>
<gene>
    <name evidence="3" type="ORF">GCM10017591_01750</name>
</gene>
<dbReference type="Proteomes" id="UP001142291">
    <property type="component" value="Unassembled WGS sequence"/>
</dbReference>
<dbReference type="AlphaFoldDB" id="A0A9W6HJW5"/>
<evidence type="ECO:0000259" key="2">
    <source>
        <dbReference type="Pfam" id="PF12802"/>
    </source>
</evidence>
<dbReference type="PANTHER" id="PTHR18964:SF173">
    <property type="entry name" value="GLUCOKINASE"/>
    <property type="match status" value="1"/>
</dbReference>
<dbReference type="EMBL" id="BSER01000001">
    <property type="protein sequence ID" value="GLJ94114.1"/>
    <property type="molecule type" value="Genomic_DNA"/>
</dbReference>
<evidence type="ECO:0000256" key="1">
    <source>
        <dbReference type="ARBA" id="ARBA00006479"/>
    </source>
</evidence>
<feature type="domain" description="HTH marR-type" evidence="2">
    <location>
        <begin position="32"/>
        <end position="83"/>
    </location>
</feature>
<evidence type="ECO:0000313" key="4">
    <source>
        <dbReference type="Proteomes" id="UP001142291"/>
    </source>
</evidence>
<dbReference type="InterPro" id="IPR000835">
    <property type="entry name" value="HTH_MarR-typ"/>
</dbReference>
<dbReference type="InterPro" id="IPR043129">
    <property type="entry name" value="ATPase_NBD"/>
</dbReference>
<dbReference type="PANTHER" id="PTHR18964">
    <property type="entry name" value="ROK (REPRESSOR, ORF, KINASE) FAMILY"/>
    <property type="match status" value="1"/>
</dbReference>
<dbReference type="Gene3D" id="3.30.420.40">
    <property type="match status" value="2"/>
</dbReference>
<dbReference type="SUPFAM" id="SSF53067">
    <property type="entry name" value="Actin-like ATPase domain"/>
    <property type="match status" value="1"/>
</dbReference>
<protein>
    <submittedName>
        <fullName evidence="3">NagC family transcriptional regulator</fullName>
    </submittedName>
</protein>
<sequence length="408" mass="41948">MVIVPTATIRGVRTTPPQLGSQPALREANSQRIVTAIRHHGALTQVEIAAATGLSQATVSTIVKHLVGQGVVDTRTTVRTGRRAQLVTLAQRSGLAVGVQIGSRSLRVLVGDSGYEGLSERVLPLPRDHRADTTLDRVALLIVDLLEDLGADLSDVVGVGIALPPSRSPGTERLRPVDAADEWHETDVAEVLSRRLGVPVVVEQDATAGAVGELRFGAGRGATDILYVRCSYLVNAGIVLGGRPFRGRRGLSGEVGHVEVDPSGAICTCGSRGCLNTVVGADALTDLLRISRPRITLRDLIALALEGDAGCRQVIADAGAAIGAVVAGLALALDPEKVVVGGELAQTGELLIGPLRDALSRRVPLAGVGGVDVVAGELGSESEVQGLVALAFDAAATGATASAGKEQT</sequence>
<dbReference type="Pfam" id="PF00480">
    <property type="entry name" value="ROK"/>
    <property type="match status" value="1"/>
</dbReference>
<dbReference type="Pfam" id="PF12802">
    <property type="entry name" value="MarR_2"/>
    <property type="match status" value="1"/>
</dbReference>
<dbReference type="Gene3D" id="1.10.10.10">
    <property type="entry name" value="Winged helix-like DNA-binding domain superfamily/Winged helix DNA-binding domain"/>
    <property type="match status" value="1"/>
</dbReference>